<organism evidence="2 3">
    <name type="scientific">Chenggangzhangella methanolivorans</name>
    <dbReference type="NCBI Taxonomy" id="1437009"/>
    <lineage>
        <taxon>Bacteria</taxon>
        <taxon>Pseudomonadati</taxon>
        <taxon>Pseudomonadota</taxon>
        <taxon>Alphaproteobacteria</taxon>
        <taxon>Hyphomicrobiales</taxon>
        <taxon>Methylopilaceae</taxon>
        <taxon>Chenggangzhangella</taxon>
    </lineage>
</organism>
<feature type="compositionally biased region" description="Basic and acidic residues" evidence="1">
    <location>
        <begin position="47"/>
        <end position="56"/>
    </location>
</feature>
<feature type="compositionally biased region" description="Polar residues" evidence="1">
    <location>
        <begin position="16"/>
        <end position="46"/>
    </location>
</feature>
<dbReference type="Proteomes" id="UP000825701">
    <property type="component" value="Chromosome"/>
</dbReference>
<feature type="region of interest" description="Disordered" evidence="1">
    <location>
        <begin position="1"/>
        <end position="65"/>
    </location>
</feature>
<dbReference type="EMBL" id="CP081869">
    <property type="protein sequence ID" value="QZO02295.1"/>
    <property type="molecule type" value="Genomic_DNA"/>
</dbReference>
<protein>
    <submittedName>
        <fullName evidence="2">Uncharacterized protein</fullName>
    </submittedName>
</protein>
<evidence type="ECO:0000313" key="3">
    <source>
        <dbReference type="Proteomes" id="UP000825701"/>
    </source>
</evidence>
<dbReference type="KEGG" id="cmet:K6K41_07430"/>
<keyword evidence="3" id="KW-1185">Reference proteome</keyword>
<proteinExistence type="predicted"/>
<reference evidence="2" key="1">
    <citation type="submission" date="2021-08" db="EMBL/GenBank/DDBJ databases">
        <authorList>
            <person name="Zhang H."/>
            <person name="Xu M."/>
            <person name="Yu Z."/>
            <person name="Yang L."/>
            <person name="Cai Y."/>
        </authorList>
    </citation>
    <scope>NUCLEOTIDE SEQUENCE</scope>
    <source>
        <strain evidence="2">CHL1</strain>
    </source>
</reference>
<evidence type="ECO:0000256" key="1">
    <source>
        <dbReference type="SAM" id="MobiDB-lite"/>
    </source>
</evidence>
<gene>
    <name evidence="2" type="ORF">K6K41_07430</name>
</gene>
<evidence type="ECO:0000313" key="2">
    <source>
        <dbReference type="EMBL" id="QZO02295.1"/>
    </source>
</evidence>
<sequence length="65" mass="6468">MGSETGSGPKSGMEQKGSTGQMGMENKGSSSSKMDSGTPTSAGTSKEQAKDLRGHSETPTTGSGK</sequence>
<name>A0A9E6RE41_9HYPH</name>
<dbReference type="AlphaFoldDB" id="A0A9E6RE41"/>
<accession>A0A9E6RE41</accession>